<evidence type="ECO:0000313" key="2">
    <source>
        <dbReference type="EnsemblMetazoa" id="BGLB034711-PA"/>
    </source>
</evidence>
<keyword evidence="1" id="KW-0812">Transmembrane</keyword>
<dbReference type="VEuPathDB" id="VectorBase:BGLAX_043449"/>
<protein>
    <recommendedName>
        <fullName evidence="4">G-protein coupled receptors family 1 profile domain-containing protein</fullName>
    </recommendedName>
</protein>
<dbReference type="VEuPathDB" id="VectorBase:BGLB034711"/>
<gene>
    <name evidence="2" type="primary">106071678</name>
</gene>
<feature type="transmembrane region" description="Helical" evidence="1">
    <location>
        <begin position="20"/>
        <end position="43"/>
    </location>
</feature>
<organism evidence="2 3">
    <name type="scientific">Biomphalaria glabrata</name>
    <name type="common">Bloodfluke planorb</name>
    <name type="synonym">Freshwater snail</name>
    <dbReference type="NCBI Taxonomy" id="6526"/>
    <lineage>
        <taxon>Eukaryota</taxon>
        <taxon>Metazoa</taxon>
        <taxon>Spiralia</taxon>
        <taxon>Lophotrochozoa</taxon>
        <taxon>Mollusca</taxon>
        <taxon>Gastropoda</taxon>
        <taxon>Heterobranchia</taxon>
        <taxon>Euthyneura</taxon>
        <taxon>Panpulmonata</taxon>
        <taxon>Hygrophila</taxon>
        <taxon>Lymnaeoidea</taxon>
        <taxon>Planorbidae</taxon>
        <taxon>Biomphalaria</taxon>
    </lineage>
</organism>
<evidence type="ECO:0008006" key="4">
    <source>
        <dbReference type="Google" id="ProtNLM"/>
    </source>
</evidence>
<sequence length="233" mass="26455">MSQSFIYYSPLRLLLEKYLQIINHLCLPCFALLVILITTVVMIKGLIKSNNFMKKCVAQTSPKAADLQEVAEQDGAISLENPTTDTVNHKHIRDKHPKNGHTSIRIKSKEDYKGVSARTMRVAKMVYILAIICFLCDALRFTIMTSFYADAEMRQGGSKVLAFNVLCALVFLVQIVNCSVNVIVYLTCNQSYRQIFFSLFALQSKKPKTSYQLGSCRSHSFVTRQAKRNCYRS</sequence>
<dbReference type="SUPFAM" id="SSF81321">
    <property type="entry name" value="Family A G protein-coupled receptor-like"/>
    <property type="match status" value="1"/>
</dbReference>
<proteinExistence type="predicted"/>
<dbReference type="AlphaFoldDB" id="A0A2C9LT79"/>
<evidence type="ECO:0000256" key="1">
    <source>
        <dbReference type="SAM" id="Phobius"/>
    </source>
</evidence>
<reference evidence="2" key="1">
    <citation type="submission" date="2020-05" db="UniProtKB">
        <authorList>
            <consortium name="EnsemblMetazoa"/>
        </authorList>
    </citation>
    <scope>IDENTIFICATION</scope>
    <source>
        <strain evidence="2">BB02</strain>
    </source>
</reference>
<keyword evidence="1" id="KW-1133">Transmembrane helix</keyword>
<feature type="transmembrane region" description="Helical" evidence="1">
    <location>
        <begin position="126"/>
        <end position="149"/>
    </location>
</feature>
<evidence type="ECO:0000313" key="3">
    <source>
        <dbReference type="Proteomes" id="UP000076420"/>
    </source>
</evidence>
<accession>A0A2C9LT79</accession>
<dbReference type="Proteomes" id="UP000076420">
    <property type="component" value="Unassembled WGS sequence"/>
</dbReference>
<dbReference type="RefSeq" id="XP_013087290.2">
    <property type="nucleotide sequence ID" value="XM_013231836.2"/>
</dbReference>
<keyword evidence="1" id="KW-0472">Membrane</keyword>
<feature type="transmembrane region" description="Helical" evidence="1">
    <location>
        <begin position="161"/>
        <end position="186"/>
    </location>
</feature>
<dbReference type="OrthoDB" id="10377095at2759"/>
<dbReference type="Gene3D" id="1.20.1070.10">
    <property type="entry name" value="Rhodopsin 7-helix transmembrane proteins"/>
    <property type="match status" value="1"/>
</dbReference>
<dbReference type="EnsemblMetazoa" id="BGLB034711-RA">
    <property type="protein sequence ID" value="BGLB034711-PA"/>
    <property type="gene ID" value="BGLB034711"/>
</dbReference>
<name>A0A2C9LT79_BIOGL</name>
<dbReference type="KEGG" id="bgt:106071678"/>